<feature type="transmembrane region" description="Helical" evidence="1">
    <location>
        <begin position="124"/>
        <end position="148"/>
    </location>
</feature>
<keyword evidence="1" id="KW-0812">Transmembrane</keyword>
<dbReference type="AlphaFoldDB" id="A0AA36NHD3"/>
<reference evidence="2" key="1">
    <citation type="submission" date="2023-08" db="EMBL/GenBank/DDBJ databases">
        <authorList>
            <person name="Chen Y."/>
            <person name="Shah S."/>
            <person name="Dougan E. K."/>
            <person name="Thang M."/>
            <person name="Chan C."/>
        </authorList>
    </citation>
    <scope>NUCLEOTIDE SEQUENCE</scope>
</reference>
<feature type="transmembrane region" description="Helical" evidence="1">
    <location>
        <begin position="38"/>
        <end position="59"/>
    </location>
</feature>
<feature type="transmembrane region" description="Helical" evidence="1">
    <location>
        <begin position="90"/>
        <end position="112"/>
    </location>
</feature>
<keyword evidence="3" id="KW-1185">Reference proteome</keyword>
<feature type="transmembrane region" description="Helical" evidence="1">
    <location>
        <begin position="335"/>
        <end position="359"/>
    </location>
</feature>
<name>A0AA36NHD3_9DINO</name>
<accession>A0AA36NHD3</accession>
<evidence type="ECO:0000256" key="1">
    <source>
        <dbReference type="SAM" id="Phobius"/>
    </source>
</evidence>
<proteinExistence type="predicted"/>
<sequence>MEVTGRDVRLLAQEVPQALPQTVVDQEASTHGEMKRRVLFLSAILAVYVVVNVLVQYAFDAAALESALEQIRAVTNEKGGPILAKLLMRMIPGATFSIMVGLLVPLCGYLGAKQNSQGLMGCFCGCNFLNCCCGMCSLVGTIIVLGLISATTPGIEEYLRDCDPVQCYKWPTSWSDAVKQQHTVDCLAAGMWPEYKKQFEGPSYPPICPKFLLQCDDDQPKAPPGFKPFQLRGMPGMPDPDMPVDFDPDSMAAMGLTIGEPELDPMPRRLQLSRPREWPEKTWRTLPKFDGADDDFFQAQIVMPPNPIANCKPSEKGVAILKQAHKVVPELVPKLVMFMAIKALLLMPVILFGCLGFWWGNELYNRLGQGYGHLGNHAAQQRISSPEAPVQMQLPTVQPLQVA</sequence>
<dbReference type="EMBL" id="CAUJNA010003446">
    <property type="protein sequence ID" value="CAJ1402278.1"/>
    <property type="molecule type" value="Genomic_DNA"/>
</dbReference>
<keyword evidence="1" id="KW-0472">Membrane</keyword>
<organism evidence="2 3">
    <name type="scientific">Effrenium voratum</name>
    <dbReference type="NCBI Taxonomy" id="2562239"/>
    <lineage>
        <taxon>Eukaryota</taxon>
        <taxon>Sar</taxon>
        <taxon>Alveolata</taxon>
        <taxon>Dinophyceae</taxon>
        <taxon>Suessiales</taxon>
        <taxon>Symbiodiniaceae</taxon>
        <taxon>Effrenium</taxon>
    </lineage>
</organism>
<gene>
    <name evidence="2" type="ORF">EVOR1521_LOCUS25206</name>
</gene>
<dbReference type="Proteomes" id="UP001178507">
    <property type="component" value="Unassembled WGS sequence"/>
</dbReference>
<evidence type="ECO:0000313" key="3">
    <source>
        <dbReference type="Proteomes" id="UP001178507"/>
    </source>
</evidence>
<protein>
    <submittedName>
        <fullName evidence="2">Uncharacterized protein</fullName>
    </submittedName>
</protein>
<keyword evidence="1" id="KW-1133">Transmembrane helix</keyword>
<comment type="caution">
    <text evidence="2">The sequence shown here is derived from an EMBL/GenBank/DDBJ whole genome shotgun (WGS) entry which is preliminary data.</text>
</comment>
<evidence type="ECO:0000313" key="2">
    <source>
        <dbReference type="EMBL" id="CAJ1402278.1"/>
    </source>
</evidence>